<evidence type="ECO:0008006" key="4">
    <source>
        <dbReference type="Google" id="ProtNLM"/>
    </source>
</evidence>
<evidence type="ECO:0000313" key="2">
    <source>
        <dbReference type="EMBL" id="KAF3581140.1"/>
    </source>
</evidence>
<comment type="caution">
    <text evidence="2">The sequence shown here is derived from an EMBL/GenBank/DDBJ whole genome shotgun (WGS) entry which is preliminary data.</text>
</comment>
<accession>A0ABQ7DUS7</accession>
<gene>
    <name evidence="2" type="ORF">DY000_02032691</name>
</gene>
<organism evidence="2 3">
    <name type="scientific">Brassica cretica</name>
    <name type="common">Mustard</name>
    <dbReference type="NCBI Taxonomy" id="69181"/>
    <lineage>
        <taxon>Eukaryota</taxon>
        <taxon>Viridiplantae</taxon>
        <taxon>Streptophyta</taxon>
        <taxon>Embryophyta</taxon>
        <taxon>Tracheophyta</taxon>
        <taxon>Spermatophyta</taxon>
        <taxon>Magnoliopsida</taxon>
        <taxon>eudicotyledons</taxon>
        <taxon>Gunneridae</taxon>
        <taxon>Pentapetalae</taxon>
        <taxon>rosids</taxon>
        <taxon>malvids</taxon>
        <taxon>Brassicales</taxon>
        <taxon>Brassicaceae</taxon>
        <taxon>Brassiceae</taxon>
        <taxon>Brassica</taxon>
    </lineage>
</organism>
<dbReference type="EMBL" id="QGKV02000649">
    <property type="protein sequence ID" value="KAF3581140.1"/>
    <property type="molecule type" value="Genomic_DNA"/>
</dbReference>
<protein>
    <recommendedName>
        <fullName evidence="4">NYN domain-containing protein</fullName>
    </recommendedName>
</protein>
<proteinExistence type="predicted"/>
<name>A0ABQ7DUS7_BRACR</name>
<sequence length="443" mass="49845">MSNNDEPKDLHHYFPKAAKPIVTGQKIPKRLSPLHYWKAHKYTSDKKNTDLSIRDVNVIIYWHFDNVCIKGKVDLNNFSKRILKGLRTLRKDYEIEKIIGIGDKRGFSDEQWNAFENDPKMEMIHIPHVDRRKELEKIAPANVNPPYFFPTQHLTEYQKQNTGTPAHTPVPVPKPGPPASESVDTVDIRKTDLAEVRLLQVIYGDVVDYGPPKILMLISSDAEFATPLLELKNKGFSILLADNDVSWNDTTPLRRSTHAGWVFSELLEGRSCSSQATENKRPPGVKAAKKACQKTVVSDGDLNKFQSMWTMRQADLDRKERLSQLSLLNSLIGKKRTSSRVRAVERAVTTVKGNERFCILASQGVSGAQAKRSAMASSLGPQPLPPVVDRDWIWVRSSSKSSPVSCSVAASCFPASPLLLLWSKVKVFRASPLCYRVRLYLVS</sequence>
<reference evidence="2 3" key="1">
    <citation type="journal article" date="2020" name="BMC Genomics">
        <title>Intraspecific diversification of the crop wild relative Brassica cretica Lam. using demographic model selection.</title>
        <authorList>
            <person name="Kioukis A."/>
            <person name="Michalopoulou V.A."/>
            <person name="Briers L."/>
            <person name="Pirintsos S."/>
            <person name="Studholme D.J."/>
            <person name="Pavlidis P."/>
            <person name="Sarris P.F."/>
        </authorList>
    </citation>
    <scope>NUCLEOTIDE SEQUENCE [LARGE SCALE GENOMIC DNA]</scope>
    <source>
        <strain evidence="3">cv. PFS-1207/04</strain>
    </source>
</reference>
<keyword evidence="3" id="KW-1185">Reference proteome</keyword>
<feature type="region of interest" description="Disordered" evidence="1">
    <location>
        <begin position="161"/>
        <end position="184"/>
    </location>
</feature>
<evidence type="ECO:0000313" key="3">
    <source>
        <dbReference type="Proteomes" id="UP000266723"/>
    </source>
</evidence>
<dbReference type="Proteomes" id="UP000266723">
    <property type="component" value="Unassembled WGS sequence"/>
</dbReference>
<feature type="compositionally biased region" description="Pro residues" evidence="1">
    <location>
        <begin position="168"/>
        <end position="178"/>
    </location>
</feature>
<evidence type="ECO:0000256" key="1">
    <source>
        <dbReference type="SAM" id="MobiDB-lite"/>
    </source>
</evidence>